<keyword evidence="14" id="KW-1185">Reference proteome</keyword>
<dbReference type="GO" id="GO:0005524">
    <property type="term" value="F:ATP binding"/>
    <property type="evidence" value="ECO:0007669"/>
    <property type="project" value="UniProtKB-KW"/>
</dbReference>
<comment type="catalytic activity">
    <reaction evidence="8">
        <text>L-seryl-[protein] + ATP = O-phospho-L-seryl-[protein] + ADP + H(+)</text>
        <dbReference type="Rhea" id="RHEA:17989"/>
        <dbReference type="Rhea" id="RHEA-COMP:9863"/>
        <dbReference type="Rhea" id="RHEA-COMP:11604"/>
        <dbReference type="ChEBI" id="CHEBI:15378"/>
        <dbReference type="ChEBI" id="CHEBI:29999"/>
        <dbReference type="ChEBI" id="CHEBI:30616"/>
        <dbReference type="ChEBI" id="CHEBI:83421"/>
        <dbReference type="ChEBI" id="CHEBI:456216"/>
        <dbReference type="EC" id="2.7.11.1"/>
    </reaction>
</comment>
<feature type="domain" description="PASTA" evidence="12">
    <location>
        <begin position="559"/>
        <end position="624"/>
    </location>
</feature>
<evidence type="ECO:0000256" key="3">
    <source>
        <dbReference type="ARBA" id="ARBA00022679"/>
    </source>
</evidence>
<keyword evidence="3" id="KW-0808">Transferase</keyword>
<feature type="domain" description="Protein kinase" evidence="11">
    <location>
        <begin position="18"/>
        <end position="276"/>
    </location>
</feature>
<sequence>MAVMGDEALVGRVLDGRYLIGERIARGGMASVFLGTDQRLDRPVAIKVMHHGLGDDATFTQRFEREARAAAKLNHRNVVSVFDQGTDGEITYLVMEYVPGRTLRDVMRDECPMSPTRALELLSQVLVALSAAHDAHLIHRDIKPENVLITPGGEVKVADFGLARAVSAATTATGGTLIGTVSYLAPEIVVNEGADARSDVYACGAMLYEMLTAAKPHSGESPIQVAYKHVHEDVAAPSSVRAGIPPYVDALVARATCRDRDQRSADSRVLLQQVRLVQRALEEGLKDDPELTADLMPSAPVHHAAGVEEDTEQVPRPTGGVAAATGLAGAAVSGAAVASATSAAEDAPTEAVGWVTAAEDVQPTVQWSAGSPPPTGVQPPISPREYREATPDGPASRRGRLSLVAVIVAALVLAGVGWYIGIGRYVETPVLVGSSETQAAKDAEDAGFEFEVVKRSYSETAPLGTVISTDPGAGDRILPGGTIEAVVSRGKERYPIPNLKGQTLDEATAALEKLNLRVGDVTTAYDEKVEKGQVVRAAEFRVGDQVKRNTAVDLVLSKGRKPIDIVDYTGKSGSGAKKALEKAGFKVSIEQAFSDEVPKGDVISQSPSSGAGFKKDTIVLTVSRGPEFIPVPDMVGHSKNFAIKQLEAAGFKVRAVLGTGNFKVRSQSPRGGTKARVGSTVTITALPF</sequence>
<dbReference type="OrthoDB" id="9769043at2"/>
<feature type="region of interest" description="Disordered" evidence="9">
    <location>
        <begin position="363"/>
        <end position="396"/>
    </location>
</feature>
<feature type="compositionally biased region" description="Pro residues" evidence="9">
    <location>
        <begin position="371"/>
        <end position="382"/>
    </location>
</feature>
<dbReference type="NCBIfam" id="NF033483">
    <property type="entry name" value="PknB_PASTA_kin"/>
    <property type="match status" value="1"/>
</dbReference>
<keyword evidence="10" id="KW-0812">Transmembrane</keyword>
<dbReference type="Pfam" id="PF03793">
    <property type="entry name" value="PASTA"/>
    <property type="match status" value="4"/>
</dbReference>
<dbReference type="FunFam" id="3.30.200.20:FF:000035">
    <property type="entry name" value="Serine/threonine protein kinase Stk1"/>
    <property type="match status" value="1"/>
</dbReference>
<dbReference type="CDD" id="cd14014">
    <property type="entry name" value="STKc_PknB_like"/>
    <property type="match status" value="1"/>
</dbReference>
<evidence type="ECO:0000256" key="5">
    <source>
        <dbReference type="ARBA" id="ARBA00022777"/>
    </source>
</evidence>
<dbReference type="GO" id="GO:0045717">
    <property type="term" value="P:negative regulation of fatty acid biosynthetic process"/>
    <property type="evidence" value="ECO:0007669"/>
    <property type="project" value="UniProtKB-ARBA"/>
</dbReference>
<dbReference type="Gene3D" id="1.10.510.10">
    <property type="entry name" value="Transferase(Phosphotransferase) domain 1"/>
    <property type="match status" value="1"/>
</dbReference>
<evidence type="ECO:0000256" key="6">
    <source>
        <dbReference type="ARBA" id="ARBA00022840"/>
    </source>
</evidence>
<dbReference type="AlphaFoldDB" id="A0A5C8NQY9"/>
<dbReference type="InterPro" id="IPR005543">
    <property type="entry name" value="PASTA_dom"/>
</dbReference>
<dbReference type="PANTHER" id="PTHR43289">
    <property type="entry name" value="MITOGEN-ACTIVATED PROTEIN KINASE KINASE KINASE 20-RELATED"/>
    <property type="match status" value="1"/>
</dbReference>
<dbReference type="GO" id="GO:0004674">
    <property type="term" value="F:protein serine/threonine kinase activity"/>
    <property type="evidence" value="ECO:0007669"/>
    <property type="project" value="UniProtKB-KW"/>
</dbReference>
<dbReference type="PROSITE" id="PS00108">
    <property type="entry name" value="PROTEIN_KINASE_ST"/>
    <property type="match status" value="1"/>
</dbReference>
<feature type="domain" description="PASTA" evidence="12">
    <location>
        <begin position="625"/>
        <end position="687"/>
    </location>
</feature>
<evidence type="ECO:0000259" key="11">
    <source>
        <dbReference type="PROSITE" id="PS50011"/>
    </source>
</evidence>
<evidence type="ECO:0000256" key="9">
    <source>
        <dbReference type="SAM" id="MobiDB-lite"/>
    </source>
</evidence>
<gene>
    <name evidence="13" type="primary">pknB</name>
    <name evidence="13" type="ORF">FHP06_00825</name>
</gene>
<keyword evidence="4" id="KW-0547">Nucleotide-binding</keyword>
<feature type="domain" description="PASTA" evidence="12">
    <location>
        <begin position="422"/>
        <end position="489"/>
    </location>
</feature>
<dbReference type="CDD" id="cd06577">
    <property type="entry name" value="PASTA_pknB"/>
    <property type="match status" value="4"/>
</dbReference>
<dbReference type="PROSITE" id="PS50011">
    <property type="entry name" value="PROTEIN_KINASE_DOM"/>
    <property type="match status" value="1"/>
</dbReference>
<proteinExistence type="predicted"/>
<dbReference type="PANTHER" id="PTHR43289:SF34">
    <property type="entry name" value="SERINE_THREONINE-PROTEIN KINASE YBDM-RELATED"/>
    <property type="match status" value="1"/>
</dbReference>
<dbReference type="SUPFAM" id="SSF56112">
    <property type="entry name" value="Protein kinase-like (PK-like)"/>
    <property type="match status" value="1"/>
</dbReference>
<keyword evidence="5 13" id="KW-0418">Kinase</keyword>
<dbReference type="InterPro" id="IPR008271">
    <property type="entry name" value="Ser/Thr_kinase_AS"/>
</dbReference>
<name>A0A5C8NQY9_9ACTN</name>
<dbReference type="Gene3D" id="3.30.10.20">
    <property type="match status" value="4"/>
</dbReference>
<dbReference type="SMART" id="SM00740">
    <property type="entry name" value="PASTA"/>
    <property type="match status" value="4"/>
</dbReference>
<evidence type="ECO:0000313" key="13">
    <source>
        <dbReference type="EMBL" id="TXL62823.1"/>
    </source>
</evidence>
<dbReference type="InterPro" id="IPR000719">
    <property type="entry name" value="Prot_kinase_dom"/>
</dbReference>
<dbReference type="SMART" id="SM00220">
    <property type="entry name" value="S_TKc"/>
    <property type="match status" value="1"/>
</dbReference>
<evidence type="ECO:0000313" key="14">
    <source>
        <dbReference type="Proteomes" id="UP000321571"/>
    </source>
</evidence>
<dbReference type="Pfam" id="PF00069">
    <property type="entry name" value="Pkinase"/>
    <property type="match status" value="1"/>
</dbReference>
<organism evidence="13 14">
    <name type="scientific">Aeromicrobium terrae</name>
    <dbReference type="NCBI Taxonomy" id="2498846"/>
    <lineage>
        <taxon>Bacteria</taxon>
        <taxon>Bacillati</taxon>
        <taxon>Actinomycetota</taxon>
        <taxon>Actinomycetes</taxon>
        <taxon>Propionibacteriales</taxon>
        <taxon>Nocardioidaceae</taxon>
        <taxon>Aeromicrobium</taxon>
    </lineage>
</organism>
<evidence type="ECO:0000259" key="12">
    <source>
        <dbReference type="PROSITE" id="PS51178"/>
    </source>
</evidence>
<evidence type="ECO:0000256" key="7">
    <source>
        <dbReference type="ARBA" id="ARBA00047899"/>
    </source>
</evidence>
<dbReference type="EC" id="2.7.11.1" evidence="1"/>
<comment type="caution">
    <text evidence="13">The sequence shown here is derived from an EMBL/GenBank/DDBJ whole genome shotgun (WGS) entry which is preliminary data.</text>
</comment>
<dbReference type="PROSITE" id="PS51178">
    <property type="entry name" value="PASTA"/>
    <property type="match status" value="4"/>
</dbReference>
<evidence type="ECO:0000256" key="1">
    <source>
        <dbReference type="ARBA" id="ARBA00012513"/>
    </source>
</evidence>
<keyword evidence="10" id="KW-1133">Transmembrane helix</keyword>
<feature type="transmembrane region" description="Helical" evidence="10">
    <location>
        <begin position="401"/>
        <end position="421"/>
    </location>
</feature>
<evidence type="ECO:0000256" key="10">
    <source>
        <dbReference type="SAM" id="Phobius"/>
    </source>
</evidence>
<accession>A0A5C8NQY9</accession>
<evidence type="ECO:0000256" key="2">
    <source>
        <dbReference type="ARBA" id="ARBA00022527"/>
    </source>
</evidence>
<reference evidence="13 14" key="1">
    <citation type="submission" date="2019-06" db="EMBL/GenBank/DDBJ databases">
        <title>Aeromicrobium sp. nov., isolated from a maize field.</title>
        <authorList>
            <person name="Lin S.-Y."/>
            <person name="Tsai C.-F."/>
            <person name="Young C.-C."/>
        </authorList>
    </citation>
    <scope>NUCLEOTIDE SEQUENCE [LARGE SCALE GENOMIC DNA]</scope>
    <source>
        <strain evidence="13 14">CC-CFT486</strain>
    </source>
</reference>
<feature type="domain" description="PASTA" evidence="12">
    <location>
        <begin position="490"/>
        <end position="558"/>
    </location>
</feature>
<dbReference type="Proteomes" id="UP000321571">
    <property type="component" value="Unassembled WGS sequence"/>
</dbReference>
<dbReference type="Gene3D" id="3.30.200.20">
    <property type="entry name" value="Phosphorylase Kinase, domain 1"/>
    <property type="match status" value="1"/>
</dbReference>
<protein>
    <recommendedName>
        <fullName evidence="1">non-specific serine/threonine protein kinase</fullName>
        <ecNumber evidence="1">2.7.11.1</ecNumber>
    </recommendedName>
</protein>
<evidence type="ECO:0000256" key="8">
    <source>
        <dbReference type="ARBA" id="ARBA00048679"/>
    </source>
</evidence>
<comment type="catalytic activity">
    <reaction evidence="7">
        <text>L-threonyl-[protein] + ATP = O-phospho-L-threonyl-[protein] + ADP + H(+)</text>
        <dbReference type="Rhea" id="RHEA:46608"/>
        <dbReference type="Rhea" id="RHEA-COMP:11060"/>
        <dbReference type="Rhea" id="RHEA-COMP:11605"/>
        <dbReference type="ChEBI" id="CHEBI:15378"/>
        <dbReference type="ChEBI" id="CHEBI:30013"/>
        <dbReference type="ChEBI" id="CHEBI:30616"/>
        <dbReference type="ChEBI" id="CHEBI:61977"/>
        <dbReference type="ChEBI" id="CHEBI:456216"/>
        <dbReference type="EC" id="2.7.11.1"/>
    </reaction>
</comment>
<keyword evidence="10" id="KW-0472">Membrane</keyword>
<dbReference type="InterPro" id="IPR011009">
    <property type="entry name" value="Kinase-like_dom_sf"/>
</dbReference>
<evidence type="ECO:0000256" key="4">
    <source>
        <dbReference type="ARBA" id="ARBA00022741"/>
    </source>
</evidence>
<keyword evidence="6" id="KW-0067">ATP-binding</keyword>
<keyword evidence="2" id="KW-0723">Serine/threonine-protein kinase</keyword>
<dbReference type="FunFam" id="1.10.510.10:FF:000021">
    <property type="entry name" value="Serine/threonine protein kinase"/>
    <property type="match status" value="1"/>
</dbReference>
<dbReference type="EMBL" id="VDUX01000001">
    <property type="protein sequence ID" value="TXL62823.1"/>
    <property type="molecule type" value="Genomic_DNA"/>
</dbReference>
<dbReference type="SUPFAM" id="SSF54184">
    <property type="entry name" value="Penicillin-binding protein 2x (pbp-2x), c-terminal domain"/>
    <property type="match status" value="1"/>
</dbReference>